<sequence length="66" mass="7471">MKMKPVRKLPGPVKGCDAIVNEAAVKDRLFCGMESIHYAKGEVQYYLCEDCYLKSLYPEGIQTKRG</sequence>
<dbReference type="EMBL" id="KF901185">
    <property type="protein sequence ID" value="AIF21223.1"/>
    <property type="molecule type" value="Genomic_DNA"/>
</dbReference>
<protein>
    <submittedName>
        <fullName evidence="1">Uncharacterized protein</fullName>
    </submittedName>
</protein>
<evidence type="ECO:0000313" key="1">
    <source>
        <dbReference type="EMBL" id="AIF21223.1"/>
    </source>
</evidence>
<reference evidence="1" key="1">
    <citation type="journal article" date="2014" name="Genome Biol. Evol.">
        <title>Pangenome evidence for extensive interdomain horizontal transfer affecting lineage core and shell genes in uncultured planktonic thaumarchaeota and euryarchaeota.</title>
        <authorList>
            <person name="Deschamps P."/>
            <person name="Zivanovic Y."/>
            <person name="Moreira D."/>
            <person name="Rodriguez-Valera F."/>
            <person name="Lopez-Garcia P."/>
        </authorList>
    </citation>
    <scope>NUCLEOTIDE SEQUENCE</scope>
</reference>
<dbReference type="AlphaFoldDB" id="A0A075I5M1"/>
<proteinExistence type="predicted"/>
<name>A0A075I5M1_9EURY</name>
<accession>A0A075I5M1</accession>
<organism evidence="1">
    <name type="scientific">uncultured marine group II/III euryarchaeote KM3_98_F04</name>
    <dbReference type="NCBI Taxonomy" id="1456548"/>
    <lineage>
        <taxon>Archaea</taxon>
        <taxon>Methanobacteriati</taxon>
        <taxon>Methanobacteriota</taxon>
        <taxon>environmental samples</taxon>
    </lineage>
</organism>